<feature type="binding site" evidence="2">
    <location>
        <position position="18"/>
    </location>
    <ligand>
        <name>a divalent metal cation</name>
        <dbReference type="ChEBI" id="CHEBI:60240"/>
        <label>1</label>
    </ligand>
</feature>
<reference evidence="3 4" key="1">
    <citation type="journal article" date="2016" name="Nat. Microbiol.">
        <title>Genomic inference of the metabolism of cosmopolitan subsurface Archaea, Hadesarchaea.</title>
        <authorList>
            <person name="Baker B.J."/>
            <person name="Saw J.H."/>
            <person name="Lind A.E."/>
            <person name="Lazar C.S."/>
            <person name="Hinrichs K.-U."/>
            <person name="Teske A.P."/>
            <person name="Ettema T.J."/>
        </authorList>
    </citation>
    <scope>NUCLEOTIDE SEQUENCE [LARGE SCALE GENOMIC DNA]</scope>
</reference>
<feature type="binding site" evidence="2">
    <location>
        <position position="100"/>
    </location>
    <ligand>
        <name>a divalent metal cation</name>
        <dbReference type="ChEBI" id="CHEBI:60240"/>
        <label>1</label>
    </ligand>
</feature>
<dbReference type="SUPFAM" id="SSF51556">
    <property type="entry name" value="Metallo-dependent hydrolases"/>
    <property type="match status" value="1"/>
</dbReference>
<sequence>MPEGRSVDGDPVELIDGHAHLEEVPNLELELELAKKNNVRAIIAVGSDEGSNQAVLNISRRHSNYVFPALGLHPWNLSDDFDAAVRSIEENIENCIALGEVGLDFKYQTPRELQLKAFGRVLDLALRHDKPLIIHSRWAWREALELVKKAGVGRAVFHWYSGPPDILREILAQGYYVSATPAAEFSEAHRAALKEVPLERLLLETDSPVKYRGVAATPSQVIKTLKAVARLKEVDEAEVAKVTTENAIRLFELKI</sequence>
<feature type="binding site" evidence="2">
    <location>
        <position position="20"/>
    </location>
    <ligand>
        <name>a divalent metal cation</name>
        <dbReference type="ChEBI" id="CHEBI:60240"/>
        <label>1</label>
    </ligand>
</feature>
<proteinExistence type="predicted"/>
<dbReference type="InterPro" id="IPR018228">
    <property type="entry name" value="DNase_TatD-rel_CS"/>
</dbReference>
<dbReference type="EMBL" id="LQMQ01000021">
    <property type="protein sequence ID" value="KUO41447.1"/>
    <property type="molecule type" value="Genomic_DNA"/>
</dbReference>
<dbReference type="CDD" id="cd01310">
    <property type="entry name" value="TatD_DNAse"/>
    <property type="match status" value="1"/>
</dbReference>
<organism evidence="3 4">
    <name type="scientific">Hadarchaeum yellowstonense</name>
    <dbReference type="NCBI Taxonomy" id="1776334"/>
    <lineage>
        <taxon>Archaea</taxon>
        <taxon>Methanobacteriati</taxon>
        <taxon>Candidatus Hadarchaeota</taxon>
        <taxon>Candidatus Hadarchaeia</taxon>
        <taxon>Candidatus Hadarchaeales</taxon>
        <taxon>Candidatus Hadarchaeaceae</taxon>
        <taxon>Candidatus Hadarchaeum</taxon>
    </lineage>
</organism>
<name>A0A147JY62_HADYE</name>
<evidence type="ECO:0000313" key="4">
    <source>
        <dbReference type="Proteomes" id="UP000074294"/>
    </source>
</evidence>
<feature type="binding site" evidence="2">
    <location>
        <position position="158"/>
    </location>
    <ligand>
        <name>a divalent metal cation</name>
        <dbReference type="ChEBI" id="CHEBI:60240"/>
        <label>2</label>
    </ligand>
</feature>
<dbReference type="PANTHER" id="PTHR46124">
    <property type="entry name" value="D-AMINOACYL-TRNA DEACYLASE"/>
    <property type="match status" value="1"/>
</dbReference>
<dbReference type="Proteomes" id="UP000074294">
    <property type="component" value="Unassembled WGS sequence"/>
</dbReference>
<dbReference type="GO" id="GO:0046872">
    <property type="term" value="F:metal ion binding"/>
    <property type="evidence" value="ECO:0007669"/>
    <property type="project" value="UniProtKB-KW"/>
</dbReference>
<feature type="binding site" evidence="2">
    <location>
        <position position="206"/>
    </location>
    <ligand>
        <name>a divalent metal cation</name>
        <dbReference type="ChEBI" id="CHEBI:60240"/>
        <label>1</label>
    </ligand>
</feature>
<evidence type="ECO:0000256" key="2">
    <source>
        <dbReference type="PIRSR" id="PIRSR005902-1"/>
    </source>
</evidence>
<dbReference type="PIRSF" id="PIRSF005902">
    <property type="entry name" value="DNase_TatD"/>
    <property type="match status" value="1"/>
</dbReference>
<feature type="binding site" evidence="2">
    <location>
        <position position="135"/>
    </location>
    <ligand>
        <name>a divalent metal cation</name>
        <dbReference type="ChEBI" id="CHEBI:60240"/>
        <label>2</label>
    </ligand>
</feature>
<evidence type="ECO:0000256" key="1">
    <source>
        <dbReference type="ARBA" id="ARBA00022801"/>
    </source>
</evidence>
<keyword evidence="1" id="KW-0378">Hydrolase</keyword>
<evidence type="ECO:0000313" key="3">
    <source>
        <dbReference type="EMBL" id="KUO41447.1"/>
    </source>
</evidence>
<dbReference type="GO" id="GO:0016788">
    <property type="term" value="F:hydrolase activity, acting on ester bonds"/>
    <property type="evidence" value="ECO:0007669"/>
    <property type="project" value="InterPro"/>
</dbReference>
<dbReference type="Pfam" id="PF01026">
    <property type="entry name" value="TatD_DNase"/>
    <property type="match status" value="1"/>
</dbReference>
<dbReference type="STRING" id="1776334.APZ16_06555"/>
<protein>
    <submittedName>
        <fullName evidence="3">Uncharacterized protein</fullName>
    </submittedName>
</protein>
<dbReference type="InterPro" id="IPR001130">
    <property type="entry name" value="TatD-like"/>
</dbReference>
<keyword evidence="2" id="KW-0479">Metal-binding</keyword>
<dbReference type="AlphaFoldDB" id="A0A147JY62"/>
<gene>
    <name evidence="3" type="ORF">APZ16_06555</name>
</gene>
<comment type="caution">
    <text evidence="3">The sequence shown here is derived from an EMBL/GenBank/DDBJ whole genome shotgun (WGS) entry which is preliminary data.</text>
</comment>
<accession>A0A147JY62</accession>
<dbReference type="PROSITE" id="PS01091">
    <property type="entry name" value="TATD_3"/>
    <property type="match status" value="1"/>
</dbReference>
<dbReference type="Gene3D" id="3.20.20.140">
    <property type="entry name" value="Metal-dependent hydrolases"/>
    <property type="match status" value="1"/>
</dbReference>
<dbReference type="PANTHER" id="PTHR46124:SF2">
    <property type="entry name" value="D-AMINOACYL-TRNA DEACYLASE"/>
    <property type="match status" value="1"/>
</dbReference>
<dbReference type="InterPro" id="IPR032466">
    <property type="entry name" value="Metal_Hydrolase"/>
</dbReference>